<dbReference type="GO" id="GO:0003677">
    <property type="term" value="F:DNA binding"/>
    <property type="evidence" value="ECO:0007669"/>
    <property type="project" value="InterPro"/>
</dbReference>
<protein>
    <submittedName>
        <fullName evidence="3">Unannotated protein</fullName>
    </submittedName>
</protein>
<feature type="domain" description="HTH cro/C1-type" evidence="2">
    <location>
        <begin position="13"/>
        <end position="67"/>
    </location>
</feature>
<feature type="region of interest" description="Disordered" evidence="1">
    <location>
        <begin position="75"/>
        <end position="103"/>
    </location>
</feature>
<dbReference type="PROSITE" id="PS50943">
    <property type="entry name" value="HTH_CROC1"/>
    <property type="match status" value="1"/>
</dbReference>
<dbReference type="CDD" id="cd00093">
    <property type="entry name" value="HTH_XRE"/>
    <property type="match status" value="1"/>
</dbReference>
<dbReference type="AlphaFoldDB" id="A0A6J7HVE8"/>
<dbReference type="Gene3D" id="1.10.260.40">
    <property type="entry name" value="lambda repressor-like DNA-binding domains"/>
    <property type="match status" value="1"/>
</dbReference>
<dbReference type="InterPro" id="IPR010982">
    <property type="entry name" value="Lambda_DNA-bd_dom_sf"/>
</dbReference>
<proteinExistence type="predicted"/>
<evidence type="ECO:0000256" key="1">
    <source>
        <dbReference type="SAM" id="MobiDB-lite"/>
    </source>
</evidence>
<evidence type="ECO:0000259" key="2">
    <source>
        <dbReference type="PROSITE" id="PS50943"/>
    </source>
</evidence>
<organism evidence="3">
    <name type="scientific">freshwater metagenome</name>
    <dbReference type="NCBI Taxonomy" id="449393"/>
    <lineage>
        <taxon>unclassified sequences</taxon>
        <taxon>metagenomes</taxon>
        <taxon>ecological metagenomes</taxon>
    </lineage>
</organism>
<reference evidence="3" key="1">
    <citation type="submission" date="2020-05" db="EMBL/GenBank/DDBJ databases">
        <authorList>
            <person name="Chiriac C."/>
            <person name="Salcher M."/>
            <person name="Ghai R."/>
            <person name="Kavagutti S V."/>
        </authorList>
    </citation>
    <scope>NUCLEOTIDE SEQUENCE</scope>
</reference>
<dbReference type="SMART" id="SM00530">
    <property type="entry name" value="HTH_XRE"/>
    <property type="match status" value="1"/>
</dbReference>
<feature type="compositionally biased region" description="Basic and acidic residues" evidence="1">
    <location>
        <begin position="91"/>
        <end position="103"/>
    </location>
</feature>
<sequence>MADEVYSRVGAAIRSRRDSIGLTQSSLAGMTGLKRTSITNIESGGQAILLHQLIEVARALGTDVAELLSDAEGIAPPPRAADTAGPGASELLERMERAGKATK</sequence>
<accession>A0A6J7HVE8</accession>
<evidence type="ECO:0000313" key="3">
    <source>
        <dbReference type="EMBL" id="CAB4920580.1"/>
    </source>
</evidence>
<dbReference type="SUPFAM" id="SSF47413">
    <property type="entry name" value="lambda repressor-like DNA-binding domains"/>
    <property type="match status" value="1"/>
</dbReference>
<dbReference type="InterPro" id="IPR001387">
    <property type="entry name" value="Cro/C1-type_HTH"/>
</dbReference>
<dbReference type="Pfam" id="PF01381">
    <property type="entry name" value="HTH_3"/>
    <property type="match status" value="1"/>
</dbReference>
<dbReference type="EMBL" id="CAFBMK010000103">
    <property type="protein sequence ID" value="CAB4920580.1"/>
    <property type="molecule type" value="Genomic_DNA"/>
</dbReference>
<name>A0A6J7HVE8_9ZZZZ</name>
<gene>
    <name evidence="3" type="ORF">UFOPK3564_01807</name>
</gene>